<sequence length="197" mass="23049">MSSRHIFYISFFSCALLLHTAFTYNINSSLEYCGYLSQRVFKQRCIGLYTATMLAKYMDGKMRHLNQFAVYAAEDDPRIYFLALRKSVMHFCRRIQWKNNTEFECLDHDKPERILLLKAEIHCFQFPLDYCVDLVQLCEVENHRKPVLPEIKENAILYAMRSILAEAGAAFIQPFTKLQLLVIFALVYCAYKSIGNI</sequence>
<dbReference type="EMBL" id="GDHF01029193">
    <property type="protein sequence ID" value="JAI23121.1"/>
    <property type="molecule type" value="Transcribed_RNA"/>
</dbReference>
<evidence type="ECO:0000256" key="1">
    <source>
        <dbReference type="SAM" id="SignalP"/>
    </source>
</evidence>
<feature type="signal peptide" evidence="1">
    <location>
        <begin position="1"/>
        <end position="23"/>
    </location>
</feature>
<feature type="chain" id="PRO_5014029908" evidence="1">
    <location>
        <begin position="24"/>
        <end position="197"/>
    </location>
</feature>
<accession>A0A0K8UHP8</accession>
<gene>
    <name evidence="2" type="ORF">c0_g1_i1</name>
    <name evidence="3" type="ORF">c0_g1_i4</name>
</gene>
<name>A0A0K8UHP8_BACLA</name>
<keyword evidence="1" id="KW-0732">Signal</keyword>
<dbReference type="AlphaFoldDB" id="A0A0K8UHP8"/>
<organism evidence="3">
    <name type="scientific">Bactrocera latifrons</name>
    <name type="common">Malaysian fruit fly</name>
    <name type="synonym">Chaetodacus latifrons</name>
    <dbReference type="NCBI Taxonomy" id="174628"/>
    <lineage>
        <taxon>Eukaryota</taxon>
        <taxon>Metazoa</taxon>
        <taxon>Ecdysozoa</taxon>
        <taxon>Arthropoda</taxon>
        <taxon>Hexapoda</taxon>
        <taxon>Insecta</taxon>
        <taxon>Pterygota</taxon>
        <taxon>Neoptera</taxon>
        <taxon>Endopterygota</taxon>
        <taxon>Diptera</taxon>
        <taxon>Brachycera</taxon>
        <taxon>Muscomorpha</taxon>
        <taxon>Tephritoidea</taxon>
        <taxon>Tephritidae</taxon>
        <taxon>Bactrocera</taxon>
        <taxon>Bactrocera</taxon>
    </lineage>
</organism>
<protein>
    <submittedName>
        <fullName evidence="3">Uncharacterized protein</fullName>
    </submittedName>
</protein>
<dbReference type="EMBL" id="GDHF01026238">
    <property type="protein sequence ID" value="JAI26076.1"/>
    <property type="molecule type" value="Transcribed_RNA"/>
</dbReference>
<evidence type="ECO:0000313" key="3">
    <source>
        <dbReference type="EMBL" id="JAI26076.1"/>
    </source>
</evidence>
<evidence type="ECO:0000313" key="2">
    <source>
        <dbReference type="EMBL" id="JAI23121.1"/>
    </source>
</evidence>
<proteinExistence type="predicted"/>
<reference evidence="3" key="1">
    <citation type="submission" date="2015-06" db="EMBL/GenBank/DDBJ databases">
        <authorList>
            <person name="Hoefler B.C."/>
            <person name="Straight P.D."/>
        </authorList>
    </citation>
    <scope>NUCLEOTIDE SEQUENCE</scope>
</reference>